<protein>
    <recommendedName>
        <fullName evidence="2">DUF6604 domain-containing protein</fullName>
    </recommendedName>
</protein>
<evidence type="ECO:0000259" key="2">
    <source>
        <dbReference type="Pfam" id="PF20253"/>
    </source>
</evidence>
<dbReference type="PIRSF" id="PIRSF028035">
    <property type="entry name" value="UCP028035"/>
    <property type="match status" value="1"/>
</dbReference>
<proteinExistence type="predicted"/>
<dbReference type="OMA" id="CIVDAFT"/>
<evidence type="ECO:0000313" key="3">
    <source>
        <dbReference type="EMBL" id="KAA8635051.1"/>
    </source>
</evidence>
<dbReference type="InterPro" id="IPR046539">
    <property type="entry name" value="DUF6604"/>
</dbReference>
<dbReference type="Pfam" id="PF20253">
    <property type="entry name" value="DUF6604"/>
    <property type="match status" value="1"/>
</dbReference>
<feature type="compositionally biased region" description="Acidic residues" evidence="1">
    <location>
        <begin position="175"/>
        <end position="186"/>
    </location>
</feature>
<accession>A0A8S9A2J8</accession>
<evidence type="ECO:0000313" key="4">
    <source>
        <dbReference type="Proteomes" id="UP000433876"/>
    </source>
</evidence>
<comment type="caution">
    <text evidence="3">The sequence shown here is derived from an EMBL/GenBank/DDBJ whole genome shotgun (WGS) entry which is preliminary data.</text>
</comment>
<gene>
    <name evidence="3" type="ORF">SMACR_08738</name>
</gene>
<feature type="region of interest" description="Disordered" evidence="1">
    <location>
        <begin position="172"/>
        <end position="228"/>
    </location>
</feature>
<sequence length="959" mass="108595">MTPTRNSYLAYKRDTSYLIYWMVQTSNSIIKSLAASDGPLDGVDGAPMLPLTSAEITVAGLFSLSKFVAKHINSVPSTILALFQSVIEARTAAHAAFQQMTARTPDPDVEKSNASHKCFIDALKESFDVLGGQDWKPDSSFDEADLLADTEHAKEELDRLLANRFGALEIHGSPEADEASDQEGTQEIDMNLPRRWKQARPGKGKKGKKGKAKKRSKAKAAPPKEESLEGVPLESYRIIQDEDGIVTDYLMAVYDLLKQCMTLRSYLQGIWREVAYEGLNSALAGALSNIAIAMIQRSAAEIFVDFPGHDSYETVINTMTRGDIDKAQTMFQVSLMHFEPGKGTPPSVEDQALDIKELFLIHAYRDLLDFVTDFQKTRTGKPTKRMLEQIKNWDPKFDLRHATDEERIRWRRSYTINWLYDLVNALSFIVVQRNTLDGEKHEYGKVDWSPKGPWNQWRRLYGLNEFAGFVTSLAMQKPGTDIRNRILPHHIFQLQCIVDSLTVTRGWTHHSLRGHVVIAPPPSYRFHPRRDVDMFLDRKLTREGRGVLQAFNVLKQLFERDGALHGDMKRHWANYELLEQFHFDYLWWLGESKYKNGLEAIPPSRFSHVNSNGLWDYSPFLCGVGLEEALDLAYVSAMLIWDDIPESTMVLHLHNMEWQPARKAAASAGDVHGLMNPSANNTFREKSLLVVLREAGWNIDRIRDADVAFPSVLGALRLAHTKSTTDPVTGKKRLEETEVTKKAKAQGMSEAQILEVTSLSEKVRAEQKKVLERPVERVTDAASHDSYCTCFNLADPRSMNRARVAAGAGQVIISDTDMLEFAKKDLKADISGERPLSALNLLWVTVWFYMIFERVEAELEKKGNPLWVRAYKQDRGLTAKHKRVTLTLLTMVERDPECLEVMADAITNLEGAYFQYIYWDNLEFEADKSGKDPQPLRLRFKSAGASSPINPDIDQCSVM</sequence>
<dbReference type="PANTHER" id="PTHR38795:SF1">
    <property type="entry name" value="DUF6604 DOMAIN-CONTAINING PROTEIN"/>
    <property type="match status" value="1"/>
</dbReference>
<feature type="compositionally biased region" description="Basic residues" evidence="1">
    <location>
        <begin position="194"/>
        <end position="218"/>
    </location>
</feature>
<dbReference type="Proteomes" id="UP000433876">
    <property type="component" value="Unassembled WGS sequence"/>
</dbReference>
<dbReference type="EMBL" id="NMPR01000015">
    <property type="protein sequence ID" value="KAA8635051.1"/>
    <property type="molecule type" value="Genomic_DNA"/>
</dbReference>
<dbReference type="InterPro" id="IPR016864">
    <property type="entry name" value="UCP028035"/>
</dbReference>
<feature type="domain" description="DUF6604" evidence="2">
    <location>
        <begin position="10"/>
        <end position="303"/>
    </location>
</feature>
<reference evidence="3 4" key="1">
    <citation type="submission" date="2017-07" db="EMBL/GenBank/DDBJ databases">
        <title>Genome sequence of the Sordaria macrospora wild type strain R19027.</title>
        <authorList>
            <person name="Nowrousian M."/>
            <person name="Teichert I."/>
            <person name="Kueck U."/>
        </authorList>
    </citation>
    <scope>NUCLEOTIDE SEQUENCE [LARGE SCALE GENOMIC DNA]</scope>
    <source>
        <strain evidence="3 4">R19027</strain>
        <tissue evidence="3">Mycelium</tissue>
    </source>
</reference>
<organism evidence="3 4">
    <name type="scientific">Sordaria macrospora</name>
    <dbReference type="NCBI Taxonomy" id="5147"/>
    <lineage>
        <taxon>Eukaryota</taxon>
        <taxon>Fungi</taxon>
        <taxon>Dikarya</taxon>
        <taxon>Ascomycota</taxon>
        <taxon>Pezizomycotina</taxon>
        <taxon>Sordariomycetes</taxon>
        <taxon>Sordariomycetidae</taxon>
        <taxon>Sordariales</taxon>
        <taxon>Sordariaceae</taxon>
        <taxon>Sordaria</taxon>
    </lineage>
</organism>
<evidence type="ECO:0000256" key="1">
    <source>
        <dbReference type="SAM" id="MobiDB-lite"/>
    </source>
</evidence>
<dbReference type="PANTHER" id="PTHR38795">
    <property type="entry name" value="DUF6604 DOMAIN-CONTAINING PROTEIN"/>
    <property type="match status" value="1"/>
</dbReference>
<dbReference type="AlphaFoldDB" id="A0A8S9A2J8"/>
<name>A0A8S9A2J8_SORMA</name>
<dbReference type="VEuPathDB" id="FungiDB:SMAC_08738"/>